<sequence length="221" mass="24342">MGDVAKRLRDLASCLHAMADRLQDSGAGLGQPALYAGDLVSAVDALAVPIGRLVDHETNLRQLSTLVCEQSLRSRDDRHRQDAALSALRHQVALLTEQMEQCRQALHRSAALDVHDRLSGRLADLQSVLNRKADLIDLDRKANLSDLQSLMALVLSGDRVLLGARPLNTWKCMSCDRRLLSLDSQAGGQQPKQQRARRAPVKTRIGRAVVSLPKLHCRSLQ</sequence>
<protein>
    <submittedName>
        <fullName evidence="1">Uncharacterized protein</fullName>
    </submittedName>
</protein>
<geneLocation type="mitochondrion" evidence="1"/>
<evidence type="ECO:0000313" key="1">
    <source>
        <dbReference type="EMBL" id="SPQ93123.1"/>
    </source>
</evidence>
<keyword evidence="1" id="KW-0496">Mitochondrion</keyword>
<dbReference type="EMBL" id="OVEO01000001">
    <property type="protein sequence ID" value="SPQ93123.1"/>
    <property type="molecule type" value="Genomic_DNA"/>
</dbReference>
<gene>
    <name evidence="1" type="ORF">PLBR_LOCUS338</name>
</gene>
<reference evidence="1 2" key="1">
    <citation type="submission" date="2018-03" db="EMBL/GenBank/DDBJ databases">
        <authorList>
            <person name="Fogelqvist J."/>
        </authorList>
    </citation>
    <scope>NUCLEOTIDE SEQUENCE [LARGE SCALE GENOMIC DNA]</scope>
</reference>
<name>A0A3P3XZ29_PLABS</name>
<proteinExistence type="predicted"/>
<evidence type="ECO:0000313" key="2">
    <source>
        <dbReference type="Proteomes" id="UP000290189"/>
    </source>
</evidence>
<organism evidence="1 2">
    <name type="scientific">Plasmodiophora brassicae</name>
    <name type="common">Clubroot disease agent</name>
    <dbReference type="NCBI Taxonomy" id="37360"/>
    <lineage>
        <taxon>Eukaryota</taxon>
        <taxon>Sar</taxon>
        <taxon>Rhizaria</taxon>
        <taxon>Endomyxa</taxon>
        <taxon>Phytomyxea</taxon>
        <taxon>Plasmodiophorida</taxon>
        <taxon>Plasmodiophoridae</taxon>
        <taxon>Plasmodiophora</taxon>
    </lineage>
</organism>
<accession>A0A3P3XZ29</accession>
<dbReference type="AlphaFoldDB" id="A0A3P3XZ29"/>
<dbReference type="Proteomes" id="UP000290189">
    <property type="component" value="Unassembled WGS sequence"/>
</dbReference>